<feature type="compositionally biased region" description="Gly residues" evidence="1">
    <location>
        <begin position="144"/>
        <end position="154"/>
    </location>
</feature>
<keyword evidence="3" id="KW-1185">Reference proteome</keyword>
<dbReference type="EMBL" id="QVQT01000005">
    <property type="protein sequence ID" value="RFU15675.1"/>
    <property type="molecule type" value="Genomic_DNA"/>
</dbReference>
<gene>
    <name evidence="2" type="ORF">D0Y96_14550</name>
</gene>
<dbReference type="Proteomes" id="UP000264702">
    <property type="component" value="Unassembled WGS sequence"/>
</dbReference>
<accession>A0A372ILD1</accession>
<dbReference type="AlphaFoldDB" id="A0A372ILD1"/>
<reference evidence="2 3" key="1">
    <citation type="submission" date="2018-08" db="EMBL/GenBank/DDBJ databases">
        <title>Acidipila sp. 4G-K13, an acidobacterium isolated from forest soil.</title>
        <authorList>
            <person name="Gao Z.-H."/>
            <person name="Qiu L.-H."/>
        </authorList>
    </citation>
    <scope>NUCLEOTIDE SEQUENCE [LARGE SCALE GENOMIC DNA]</scope>
    <source>
        <strain evidence="2 3">4G-K13</strain>
    </source>
</reference>
<proteinExistence type="predicted"/>
<feature type="compositionally biased region" description="Low complexity" evidence="1">
    <location>
        <begin position="155"/>
        <end position="175"/>
    </location>
</feature>
<protein>
    <submittedName>
        <fullName evidence="2">Uncharacterized protein</fullName>
    </submittedName>
</protein>
<comment type="caution">
    <text evidence="2">The sequence shown here is derived from an EMBL/GenBank/DDBJ whole genome shotgun (WGS) entry which is preliminary data.</text>
</comment>
<name>A0A372ILD1_9BACT</name>
<evidence type="ECO:0000313" key="2">
    <source>
        <dbReference type="EMBL" id="RFU15675.1"/>
    </source>
</evidence>
<evidence type="ECO:0000256" key="1">
    <source>
        <dbReference type="SAM" id="MobiDB-lite"/>
    </source>
</evidence>
<evidence type="ECO:0000313" key="3">
    <source>
        <dbReference type="Proteomes" id="UP000264702"/>
    </source>
</evidence>
<sequence length="240" mass="24194">MTAFLAAPAMSAQNTAAGDTAQQPAARTIQMVPAKAELDKTLDAKKAKQGDAVTAKLQQDVQIPDAQTLPKSTELVGHVDQVTASEHKGDSTIVVTFDHARLKDGQQLPIKATVTAIVQPVNPMQQPNAGEGGGAPMPSASSPGGVGVPGGAGMPSGSSGAASASASQPQMSGAGMPSGEEAGQQQQQTPQNGVPGVTLKSDIHDANSATFLSHGKNVHLPDGTEMEVALAVIPAGVKMR</sequence>
<feature type="region of interest" description="Disordered" evidence="1">
    <location>
        <begin position="123"/>
        <end position="200"/>
    </location>
</feature>
<organism evidence="2 3">
    <name type="scientific">Paracidobacterium acidisoli</name>
    <dbReference type="NCBI Taxonomy" id="2303751"/>
    <lineage>
        <taxon>Bacteria</taxon>
        <taxon>Pseudomonadati</taxon>
        <taxon>Acidobacteriota</taxon>
        <taxon>Terriglobia</taxon>
        <taxon>Terriglobales</taxon>
        <taxon>Acidobacteriaceae</taxon>
        <taxon>Paracidobacterium</taxon>
    </lineage>
</organism>